<dbReference type="Pfam" id="PF07690">
    <property type="entry name" value="MFS_1"/>
    <property type="match status" value="1"/>
</dbReference>
<feature type="region of interest" description="Disordered" evidence="3">
    <location>
        <begin position="1"/>
        <end position="51"/>
    </location>
</feature>
<dbReference type="SUPFAM" id="SSF103473">
    <property type="entry name" value="MFS general substrate transporter"/>
    <property type="match status" value="1"/>
</dbReference>
<accession>A0A8K0L3Z4</accession>
<feature type="transmembrane region" description="Helical" evidence="4">
    <location>
        <begin position="353"/>
        <end position="371"/>
    </location>
</feature>
<feature type="transmembrane region" description="Helical" evidence="4">
    <location>
        <begin position="227"/>
        <end position="246"/>
    </location>
</feature>
<feature type="transmembrane region" description="Helical" evidence="4">
    <location>
        <begin position="481"/>
        <end position="499"/>
    </location>
</feature>
<dbReference type="PANTHER" id="PTHR11360">
    <property type="entry name" value="MONOCARBOXYLATE TRANSPORTER"/>
    <property type="match status" value="1"/>
</dbReference>
<evidence type="ECO:0000256" key="2">
    <source>
        <dbReference type="ARBA" id="ARBA00006727"/>
    </source>
</evidence>
<feature type="transmembrane region" description="Helical" evidence="4">
    <location>
        <begin position="455"/>
        <end position="475"/>
    </location>
</feature>
<keyword evidence="4" id="KW-0472">Membrane</keyword>
<dbReference type="Gene3D" id="1.20.1250.20">
    <property type="entry name" value="MFS general substrate transporter like domains"/>
    <property type="match status" value="2"/>
</dbReference>
<reference evidence="5" key="1">
    <citation type="submission" date="2021-07" db="EMBL/GenBank/DDBJ databases">
        <title>Elsinoe batatas strain:CRI-CJ2 Genome sequencing and assembly.</title>
        <authorList>
            <person name="Huang L."/>
        </authorList>
    </citation>
    <scope>NUCLEOTIDE SEQUENCE</scope>
    <source>
        <strain evidence="5">CRI-CJ2</strain>
    </source>
</reference>
<feature type="transmembrane region" description="Helical" evidence="4">
    <location>
        <begin position="61"/>
        <end position="88"/>
    </location>
</feature>
<proteinExistence type="inferred from homology"/>
<dbReference type="EMBL" id="JAESVG020000003">
    <property type="protein sequence ID" value="KAG8629486.1"/>
    <property type="molecule type" value="Genomic_DNA"/>
</dbReference>
<name>A0A8K0L3Z4_9PEZI</name>
<feature type="transmembrane region" description="Helical" evidence="4">
    <location>
        <begin position="408"/>
        <end position="434"/>
    </location>
</feature>
<dbReference type="InterPro" id="IPR011701">
    <property type="entry name" value="MFS"/>
</dbReference>
<dbReference type="Proteomes" id="UP000809789">
    <property type="component" value="Unassembled WGS sequence"/>
</dbReference>
<comment type="subcellular location">
    <subcellularLocation>
        <location evidence="1">Membrane</location>
        <topology evidence="1">Multi-pass membrane protein</topology>
    </subcellularLocation>
</comment>
<dbReference type="InterPro" id="IPR050327">
    <property type="entry name" value="Proton-linked_MCT"/>
</dbReference>
<dbReference type="PANTHER" id="PTHR11360:SF234">
    <property type="entry name" value="MFS-TYPE TRANSPORTER DBAD-RELATED"/>
    <property type="match status" value="1"/>
</dbReference>
<feature type="compositionally biased region" description="Polar residues" evidence="3">
    <location>
        <begin position="11"/>
        <end position="22"/>
    </location>
</feature>
<evidence type="ECO:0000256" key="4">
    <source>
        <dbReference type="SAM" id="Phobius"/>
    </source>
</evidence>
<feature type="transmembrane region" description="Helical" evidence="4">
    <location>
        <begin position="100"/>
        <end position="122"/>
    </location>
</feature>
<feature type="transmembrane region" description="Helical" evidence="4">
    <location>
        <begin position="193"/>
        <end position="215"/>
    </location>
</feature>
<sequence>MIPPTIPEAAYSSQHTRTPSIGSTTSPSRPNSSQQPSPANSTEEVEQESNVKRWPTDWRAYTTLASGFIFMFNSWGIVNAFGTFLSYYEEILLPDTKVEVFNLIGSTESGIVLAASFIVGRLLDAGYGLYLKITGTILVSLSLFLLSVVNDDGVFGQGSAVNLWAVQGLMAGLGMACFFVTSSQTVAAWFIDYKGFAIGIVACGAAVAGVAYPSMLRYLIDAHGFNVAVRWVSLLCLLTSLLAILLSKRNPAHQLRPFQKRLSSSTTSLHPSPHAPSPPLALTTWIDPSALHSHQFLLFTASICFMFFGFYGVFFNLEEWASQTRVAYKGSSPPPCPASQPPETPCPSPGLRTYWLLAIMNGASCIGRLSSSFLCDHFGALRVHSLVTLVAGMLCFTLWMLASTLPAAIAFVVLFGAFSGSVIGLPPASMAAILGNRDAAAQAKLGQWTGMMYTAAAPFALTGPVIEGYLIGRFGFGSGAVQAWSGGCLVVSGGLMWGAHRAGRGEREREGRRWSLASLGSLWEKRYIAGKRGLQDLCGWALEKDDET</sequence>
<dbReference type="AlphaFoldDB" id="A0A8K0L3Z4"/>
<comment type="caution">
    <text evidence="5">The sequence shown here is derived from an EMBL/GenBank/DDBJ whole genome shotgun (WGS) entry which is preliminary data.</text>
</comment>
<feature type="transmembrane region" description="Helical" evidence="4">
    <location>
        <begin position="161"/>
        <end position="181"/>
    </location>
</feature>
<dbReference type="OrthoDB" id="6509908at2759"/>
<keyword evidence="4" id="KW-1133">Transmembrane helix</keyword>
<dbReference type="GO" id="GO:0016020">
    <property type="term" value="C:membrane"/>
    <property type="evidence" value="ECO:0007669"/>
    <property type="project" value="UniProtKB-SubCell"/>
</dbReference>
<protein>
    <recommendedName>
        <fullName evidence="7">MFS general substrate transporter</fullName>
    </recommendedName>
</protein>
<comment type="similarity">
    <text evidence="2">Belongs to the major facilitator superfamily. Monocarboxylate porter (TC 2.A.1.13) family.</text>
</comment>
<dbReference type="InterPro" id="IPR036259">
    <property type="entry name" value="MFS_trans_sf"/>
</dbReference>
<evidence type="ECO:0000313" key="5">
    <source>
        <dbReference type="EMBL" id="KAG8629486.1"/>
    </source>
</evidence>
<evidence type="ECO:0000313" key="6">
    <source>
        <dbReference type="Proteomes" id="UP000809789"/>
    </source>
</evidence>
<dbReference type="GO" id="GO:0022857">
    <property type="term" value="F:transmembrane transporter activity"/>
    <property type="evidence" value="ECO:0007669"/>
    <property type="project" value="InterPro"/>
</dbReference>
<organism evidence="5 6">
    <name type="scientific">Elsinoe batatas</name>
    <dbReference type="NCBI Taxonomy" id="2601811"/>
    <lineage>
        <taxon>Eukaryota</taxon>
        <taxon>Fungi</taxon>
        <taxon>Dikarya</taxon>
        <taxon>Ascomycota</taxon>
        <taxon>Pezizomycotina</taxon>
        <taxon>Dothideomycetes</taxon>
        <taxon>Dothideomycetidae</taxon>
        <taxon>Myriangiales</taxon>
        <taxon>Elsinoaceae</taxon>
        <taxon>Elsinoe</taxon>
    </lineage>
</organism>
<keyword evidence="4" id="KW-0812">Transmembrane</keyword>
<evidence type="ECO:0000256" key="1">
    <source>
        <dbReference type="ARBA" id="ARBA00004141"/>
    </source>
</evidence>
<evidence type="ECO:0008006" key="7">
    <source>
        <dbReference type="Google" id="ProtNLM"/>
    </source>
</evidence>
<feature type="transmembrane region" description="Helical" evidence="4">
    <location>
        <begin position="129"/>
        <end position="149"/>
    </location>
</feature>
<feature type="transmembrane region" description="Helical" evidence="4">
    <location>
        <begin position="383"/>
        <end position="402"/>
    </location>
</feature>
<evidence type="ECO:0000256" key="3">
    <source>
        <dbReference type="SAM" id="MobiDB-lite"/>
    </source>
</evidence>
<feature type="compositionally biased region" description="Low complexity" evidence="3">
    <location>
        <begin position="23"/>
        <end position="42"/>
    </location>
</feature>
<keyword evidence="6" id="KW-1185">Reference proteome</keyword>
<feature type="transmembrane region" description="Helical" evidence="4">
    <location>
        <begin position="296"/>
        <end position="315"/>
    </location>
</feature>
<gene>
    <name evidence="5" type="ORF">KVT40_003351</name>
</gene>